<comment type="caution">
    <text evidence="3">The sequence shown here is derived from an EMBL/GenBank/DDBJ whole genome shotgun (WGS) entry which is preliminary data.</text>
</comment>
<proteinExistence type="predicted"/>
<sequence>MWHSDRYPSGEERTGVSYPHPHGQQSGYVAPPVYVVLPAAPPPRRAPRRGMIIGLVAGIVFCGGGAGTAAYVITRAGAEAVEDINAELNAVRTDVKITGCVLKPSDFLATVEISWKATNSGTRKRTYAPRFDVETAGGTRVGQGIGFATSVDPGQTVRSSTTVLVDKTVKGKVTCTVSE</sequence>
<evidence type="ECO:0000313" key="3">
    <source>
        <dbReference type="EMBL" id="GAA1766174.1"/>
    </source>
</evidence>
<keyword evidence="4" id="KW-1185">Reference proteome</keyword>
<keyword evidence="2" id="KW-0812">Transmembrane</keyword>
<evidence type="ECO:0000256" key="2">
    <source>
        <dbReference type="SAM" id="Phobius"/>
    </source>
</evidence>
<dbReference type="Proteomes" id="UP001500655">
    <property type="component" value="Unassembled WGS sequence"/>
</dbReference>
<keyword evidence="2" id="KW-0472">Membrane</keyword>
<accession>A0ABN2KTZ7</accession>
<protein>
    <recommendedName>
        <fullName evidence="5">Ig-like domain-containing protein</fullName>
    </recommendedName>
</protein>
<feature type="region of interest" description="Disordered" evidence="1">
    <location>
        <begin position="1"/>
        <end position="22"/>
    </location>
</feature>
<evidence type="ECO:0008006" key="5">
    <source>
        <dbReference type="Google" id="ProtNLM"/>
    </source>
</evidence>
<organism evidence="3 4">
    <name type="scientific">Luedemannella helvata</name>
    <dbReference type="NCBI Taxonomy" id="349315"/>
    <lineage>
        <taxon>Bacteria</taxon>
        <taxon>Bacillati</taxon>
        <taxon>Actinomycetota</taxon>
        <taxon>Actinomycetes</taxon>
        <taxon>Micromonosporales</taxon>
        <taxon>Micromonosporaceae</taxon>
        <taxon>Luedemannella</taxon>
    </lineage>
</organism>
<keyword evidence="2" id="KW-1133">Transmembrane helix</keyword>
<reference evidence="3 4" key="1">
    <citation type="journal article" date="2019" name="Int. J. Syst. Evol. Microbiol.">
        <title>The Global Catalogue of Microorganisms (GCM) 10K type strain sequencing project: providing services to taxonomists for standard genome sequencing and annotation.</title>
        <authorList>
            <consortium name="The Broad Institute Genomics Platform"/>
            <consortium name="The Broad Institute Genome Sequencing Center for Infectious Disease"/>
            <person name="Wu L."/>
            <person name="Ma J."/>
        </authorList>
    </citation>
    <scope>NUCLEOTIDE SEQUENCE [LARGE SCALE GENOMIC DNA]</scope>
    <source>
        <strain evidence="3 4">JCM 13249</strain>
    </source>
</reference>
<evidence type="ECO:0000256" key="1">
    <source>
        <dbReference type="SAM" id="MobiDB-lite"/>
    </source>
</evidence>
<gene>
    <name evidence="3" type="ORF">GCM10009681_41550</name>
</gene>
<dbReference type="EMBL" id="BAAALS010000022">
    <property type="protein sequence ID" value="GAA1766174.1"/>
    <property type="molecule type" value="Genomic_DNA"/>
</dbReference>
<feature type="transmembrane region" description="Helical" evidence="2">
    <location>
        <begin position="52"/>
        <end position="73"/>
    </location>
</feature>
<name>A0ABN2KTZ7_9ACTN</name>
<feature type="compositionally biased region" description="Basic and acidic residues" evidence="1">
    <location>
        <begin position="1"/>
        <end position="14"/>
    </location>
</feature>
<evidence type="ECO:0000313" key="4">
    <source>
        <dbReference type="Proteomes" id="UP001500655"/>
    </source>
</evidence>